<dbReference type="EMBL" id="BSXT01001162">
    <property type="protein sequence ID" value="GMF39382.1"/>
    <property type="molecule type" value="Genomic_DNA"/>
</dbReference>
<name>A0A9W6XIF9_9STRA</name>
<evidence type="ECO:0000313" key="2">
    <source>
        <dbReference type="EMBL" id="GMF39382.1"/>
    </source>
</evidence>
<feature type="compositionally biased region" description="Basic and acidic residues" evidence="1">
    <location>
        <begin position="222"/>
        <end position="260"/>
    </location>
</feature>
<gene>
    <name evidence="2" type="ORF">Pfra01_001167800</name>
</gene>
<organism evidence="2 3">
    <name type="scientific">Phytophthora fragariaefolia</name>
    <dbReference type="NCBI Taxonomy" id="1490495"/>
    <lineage>
        <taxon>Eukaryota</taxon>
        <taxon>Sar</taxon>
        <taxon>Stramenopiles</taxon>
        <taxon>Oomycota</taxon>
        <taxon>Peronosporomycetes</taxon>
        <taxon>Peronosporales</taxon>
        <taxon>Peronosporaceae</taxon>
        <taxon>Phytophthora</taxon>
    </lineage>
</organism>
<evidence type="ECO:0000313" key="3">
    <source>
        <dbReference type="Proteomes" id="UP001165121"/>
    </source>
</evidence>
<dbReference type="Proteomes" id="UP001165121">
    <property type="component" value="Unassembled WGS sequence"/>
</dbReference>
<feature type="compositionally biased region" description="Polar residues" evidence="1">
    <location>
        <begin position="261"/>
        <end position="297"/>
    </location>
</feature>
<feature type="region of interest" description="Disordered" evidence="1">
    <location>
        <begin position="125"/>
        <end position="322"/>
    </location>
</feature>
<keyword evidence="3" id="KW-1185">Reference proteome</keyword>
<protein>
    <submittedName>
        <fullName evidence="2">Unnamed protein product</fullName>
    </submittedName>
</protein>
<dbReference type="AlphaFoldDB" id="A0A9W6XIF9"/>
<evidence type="ECO:0000256" key="1">
    <source>
        <dbReference type="SAM" id="MobiDB-lite"/>
    </source>
</evidence>
<feature type="compositionally biased region" description="Basic and acidic residues" evidence="1">
    <location>
        <begin position="298"/>
        <end position="316"/>
    </location>
</feature>
<reference evidence="2" key="1">
    <citation type="submission" date="2023-04" db="EMBL/GenBank/DDBJ databases">
        <title>Phytophthora fragariaefolia NBRC 109709.</title>
        <authorList>
            <person name="Ichikawa N."/>
            <person name="Sato H."/>
            <person name="Tonouchi N."/>
        </authorList>
    </citation>
    <scope>NUCLEOTIDE SEQUENCE</scope>
    <source>
        <strain evidence="2">NBRC 109709</strain>
    </source>
</reference>
<proteinExistence type="predicted"/>
<comment type="caution">
    <text evidence="2">The sequence shown here is derived from an EMBL/GenBank/DDBJ whole genome shotgun (WGS) entry which is preliminary data.</text>
</comment>
<accession>A0A9W6XIF9</accession>
<feature type="compositionally biased region" description="Basic and acidic residues" evidence="1">
    <location>
        <begin position="135"/>
        <end position="189"/>
    </location>
</feature>
<sequence length="386" mass="44957">MSRPSCEELVSSAAKKTQRKWNLLSEAFLDYYSSQFDQSARTRYCSARQKENEPICDFLIRVNGYARTASIQDGKGGADSSDHMEHFLLNCGDDDIMDLLYPMRLDDIERVEKIINTKILGEKRKRQCDRLSGSRSRDNRRAESQRRLESNRLTESRRSERRDDRRDDRRDYRRDDRRTRRDDVRDRRVTVAATSDDEEEDRMEYQPSRRLSQHDYDDDESDYGREAYSDSEGESDHDCIDAGLADEKNCGRNAREDPTRPQKNLTRTQCSSARPQGSSTVQGNSANQPDDTVSRANRFTDRRATYGRRSDSRERPQYGPYPACGDQGHSVHFCRKRCKFGQQVDNVGRCELLQRYERLANFVTENVDKSKLPDDLQDLYTPSNLN</sequence>